<sequence>MKAMQLKEVKAVDEDPLELVEISEPDPGPGEVKIKVRTCGVCHTDLHTVEGDLDLPSLPLVPGHEVVGTVEKLGPETGRFEEGDRVGGPWLYSSCGKCKFCKRGMENLCEDPKFTGLHVDGGYEEFMIAKEDFVYPIPENFTDENAAPLLCAGVIGYRSFRLSDVKPGERLGLFGFGASAHIVIQIATALGCEVYVFTRSEEHRQLARELGSAWEGSAKDDPPEKIDSGITFAPAGWVAKEALRVLEKGGTLAINAIHMTPIPELDYELLYYEKNMRSVANVTRRDAREFLKIAEGIEIETEVEVFPLEDANRVLKLLKNSGINGAGVLKV</sequence>
<keyword evidence="8" id="KW-1185">Reference proteome</keyword>
<dbReference type="InterPro" id="IPR020843">
    <property type="entry name" value="ER"/>
</dbReference>
<dbReference type="GO" id="GO:0043168">
    <property type="term" value="F:anion binding"/>
    <property type="evidence" value="ECO:0007669"/>
    <property type="project" value="UniProtKB-ARBA"/>
</dbReference>
<evidence type="ECO:0000259" key="6">
    <source>
        <dbReference type="SMART" id="SM00829"/>
    </source>
</evidence>
<dbReference type="GO" id="GO:0004022">
    <property type="term" value="F:alcohol dehydrogenase (NAD+) activity"/>
    <property type="evidence" value="ECO:0007669"/>
    <property type="project" value="TreeGrafter"/>
</dbReference>
<dbReference type="GO" id="GO:0005737">
    <property type="term" value="C:cytoplasm"/>
    <property type="evidence" value="ECO:0007669"/>
    <property type="project" value="TreeGrafter"/>
</dbReference>
<dbReference type="CDD" id="cd08298">
    <property type="entry name" value="CAD2"/>
    <property type="match status" value="1"/>
</dbReference>
<reference evidence="7 8" key="1">
    <citation type="journal article" date="2016" name="Sci. Rep.">
        <title>Metabolic traits of an uncultured archaeal lineage -MSBL1- from brine pools of the Red Sea.</title>
        <authorList>
            <person name="Mwirichia R."/>
            <person name="Alam I."/>
            <person name="Rashid M."/>
            <person name="Vinu M."/>
            <person name="Ba-Alawi W."/>
            <person name="Anthony Kamau A."/>
            <person name="Kamanda Ngugi D."/>
            <person name="Goker M."/>
            <person name="Klenk H.P."/>
            <person name="Bajic V."/>
            <person name="Stingl U."/>
        </authorList>
    </citation>
    <scope>NUCLEOTIDE SEQUENCE [LARGE SCALE GENOMIC DNA]</scope>
    <source>
        <strain evidence="7">SCGC-AAA259D14</strain>
    </source>
</reference>
<name>A0A133U5R7_9EURY</name>
<dbReference type="InterPro" id="IPR014187">
    <property type="entry name" value="ADH_Zn_typ-2"/>
</dbReference>
<comment type="similarity">
    <text evidence="2">Belongs to the zinc-containing alcohol dehydrogenase family.</text>
</comment>
<dbReference type="GO" id="GO:0046872">
    <property type="term" value="F:metal ion binding"/>
    <property type="evidence" value="ECO:0007669"/>
    <property type="project" value="UniProtKB-KW"/>
</dbReference>
<dbReference type="Proteomes" id="UP000070589">
    <property type="component" value="Unassembled WGS sequence"/>
</dbReference>
<dbReference type="Gene3D" id="3.90.180.10">
    <property type="entry name" value="Medium-chain alcohol dehydrogenases, catalytic domain"/>
    <property type="match status" value="1"/>
</dbReference>
<comment type="cofactor">
    <cofactor evidence="1">
        <name>Zn(2+)</name>
        <dbReference type="ChEBI" id="CHEBI:29105"/>
    </cofactor>
</comment>
<dbReference type="Gene3D" id="3.40.50.720">
    <property type="entry name" value="NAD(P)-binding Rossmann-like Domain"/>
    <property type="match status" value="1"/>
</dbReference>
<keyword evidence="5" id="KW-0560">Oxidoreductase</keyword>
<dbReference type="InterPro" id="IPR013149">
    <property type="entry name" value="ADH-like_C"/>
</dbReference>
<accession>A0A133U5R7</accession>
<keyword evidence="3" id="KW-0479">Metal-binding</keyword>
<dbReference type="InterPro" id="IPR013154">
    <property type="entry name" value="ADH-like_N"/>
</dbReference>
<evidence type="ECO:0000256" key="4">
    <source>
        <dbReference type="ARBA" id="ARBA00022833"/>
    </source>
</evidence>
<dbReference type="AlphaFoldDB" id="A0A133U5R7"/>
<dbReference type="PATRIC" id="fig|1698261.3.peg.572"/>
<evidence type="ECO:0000256" key="2">
    <source>
        <dbReference type="ARBA" id="ARBA00008072"/>
    </source>
</evidence>
<dbReference type="SUPFAM" id="SSF50129">
    <property type="entry name" value="GroES-like"/>
    <property type="match status" value="1"/>
</dbReference>
<evidence type="ECO:0000313" key="8">
    <source>
        <dbReference type="Proteomes" id="UP000070589"/>
    </source>
</evidence>
<organism evidence="7 8">
    <name type="scientific">candidate division MSBL1 archaeon SCGC-AAA259D14</name>
    <dbReference type="NCBI Taxonomy" id="1698261"/>
    <lineage>
        <taxon>Archaea</taxon>
        <taxon>Methanobacteriati</taxon>
        <taxon>Methanobacteriota</taxon>
        <taxon>candidate division MSBL1</taxon>
    </lineage>
</organism>
<dbReference type="PANTHER" id="PTHR42940">
    <property type="entry name" value="ALCOHOL DEHYDROGENASE 1-RELATED"/>
    <property type="match status" value="1"/>
</dbReference>
<dbReference type="InterPro" id="IPR036291">
    <property type="entry name" value="NAD(P)-bd_dom_sf"/>
</dbReference>
<evidence type="ECO:0000256" key="1">
    <source>
        <dbReference type="ARBA" id="ARBA00001947"/>
    </source>
</evidence>
<comment type="caution">
    <text evidence="7">The sequence shown here is derived from an EMBL/GenBank/DDBJ whole genome shotgun (WGS) entry which is preliminary data.</text>
</comment>
<dbReference type="SUPFAM" id="SSF51735">
    <property type="entry name" value="NAD(P)-binding Rossmann-fold domains"/>
    <property type="match status" value="1"/>
</dbReference>
<gene>
    <name evidence="7" type="ORF">AKJ62_02865</name>
</gene>
<dbReference type="Pfam" id="PF08240">
    <property type="entry name" value="ADH_N"/>
    <property type="match status" value="1"/>
</dbReference>
<evidence type="ECO:0000313" key="7">
    <source>
        <dbReference type="EMBL" id="KXA89544.1"/>
    </source>
</evidence>
<dbReference type="SMART" id="SM00829">
    <property type="entry name" value="PKS_ER"/>
    <property type="match status" value="1"/>
</dbReference>
<dbReference type="GO" id="GO:0044281">
    <property type="term" value="P:small molecule metabolic process"/>
    <property type="evidence" value="ECO:0007669"/>
    <property type="project" value="UniProtKB-ARBA"/>
</dbReference>
<dbReference type="Pfam" id="PF00107">
    <property type="entry name" value="ADH_zinc_N"/>
    <property type="match status" value="1"/>
</dbReference>
<dbReference type="InterPro" id="IPR011032">
    <property type="entry name" value="GroES-like_sf"/>
</dbReference>
<feature type="domain" description="Enoyl reductase (ER)" evidence="6">
    <location>
        <begin position="13"/>
        <end position="329"/>
    </location>
</feature>
<dbReference type="GO" id="GO:0030554">
    <property type="term" value="F:adenyl nucleotide binding"/>
    <property type="evidence" value="ECO:0007669"/>
    <property type="project" value="UniProtKB-ARBA"/>
</dbReference>
<dbReference type="PANTHER" id="PTHR42940:SF8">
    <property type="entry name" value="VACUOLAR PROTEIN SORTING-ASSOCIATED PROTEIN 11"/>
    <property type="match status" value="1"/>
</dbReference>
<dbReference type="EMBL" id="LHXL01000032">
    <property type="protein sequence ID" value="KXA89544.1"/>
    <property type="molecule type" value="Genomic_DNA"/>
</dbReference>
<proteinExistence type="inferred from homology"/>
<dbReference type="NCBIfam" id="TIGR02822">
    <property type="entry name" value="adh_fam_2"/>
    <property type="match status" value="1"/>
</dbReference>
<evidence type="ECO:0000256" key="5">
    <source>
        <dbReference type="ARBA" id="ARBA00023002"/>
    </source>
</evidence>
<evidence type="ECO:0000256" key="3">
    <source>
        <dbReference type="ARBA" id="ARBA00022723"/>
    </source>
</evidence>
<keyword evidence="4" id="KW-0862">Zinc</keyword>
<protein>
    <submittedName>
        <fullName evidence="7">Alcohol dehydrogenase</fullName>
    </submittedName>
</protein>